<sequence length="820" mass="96503">MGITSEEMKETILNKEIQSKSIEVKSNNCITGYDDYLYIRLKNSIKKATSIDIIVSFLMESGVRLLENDLKKVLDKNIPIRILTGNYLNITQPSALYLLKDILGDKIDLRFYKEKNRSFHPKAYIFENDNGGEIFIGSSNLSKSALTSGIEWNYRLDKNKNEADFKYYKEVFENLFLNESTIIDDEKLKKYSMEWKKPKIYTEIDNRDDKKIITYPQPRGAQVEALYELKKSREEGFDKALVVAATGIGKTYLAAFDSQKFQRILFVAHREEILNQAERSFKNIRVDAKTGFFMGSKRDIDKEIVFATVQTLGKEDNLKKYFKKDYFDYIIIDEFHHAAAGNYRNIIDYFKPKFLLGLTATPDRLDNKDVYALCDYNIVYEVGLKDAINKGWLVPFRYYGIYDESINYESIDYKNGKYNEKELEDALSINKRAEVILNNYKKYKSTRAIGFCTSKKHAQFMADYFNKSGVRACAVYSGNEKIDRKTAISMLAKAEVNILFSVDMFNEGLDVPSIDMVMFLRPTESPTIFLQQLGRGLRKYQDKKYLNVLDFIGNYKKANLVPFFLTGDRKTIVNKANKRNIPVEEDYPEECLVDFQWQLVDIFKKMYEENKKIKECVIEEFYRIKEDLKRRPTRVDMFIYMDEEIYENIKKNKKNNIFKNYLIFLDELNELTEDEKSLLNTIGEEFIKMLEETSMSKTYKIPLILAFYNDGNFKMKINDIDIYTSFKGFYVSGSNGIDLSRHNTTKNYKSWGQKEYVKLAKDNPIKYLLKSSSKFFYKEENQFCINDNIYKFKNNKEFLKHVKDVVDFRKMEFYRKRLEV</sequence>
<accession>A0A0A0IF95</accession>
<dbReference type="CDD" id="cd09205">
    <property type="entry name" value="PLDc_N_DEXD_b3"/>
    <property type="match status" value="1"/>
</dbReference>
<dbReference type="InterPro" id="IPR050742">
    <property type="entry name" value="Helicase_Restrict-Modif_Enz"/>
</dbReference>
<organism evidence="4 5">
    <name type="scientific">Clostridium botulinum C/D str. DC5</name>
    <dbReference type="NCBI Taxonomy" id="1443128"/>
    <lineage>
        <taxon>Bacteria</taxon>
        <taxon>Bacillati</taxon>
        <taxon>Bacillota</taxon>
        <taxon>Clostridia</taxon>
        <taxon>Eubacteriales</taxon>
        <taxon>Clostridiaceae</taxon>
        <taxon>Clostridium</taxon>
    </lineage>
</organism>
<dbReference type="InterPro" id="IPR001736">
    <property type="entry name" value="PLipase_D/transphosphatidylase"/>
</dbReference>
<feature type="domain" description="PLD phosphodiesterase" evidence="1">
    <location>
        <begin position="115"/>
        <end position="145"/>
    </location>
</feature>
<keyword evidence="4" id="KW-0067">ATP-binding</keyword>
<comment type="caution">
    <text evidence="4">The sequence shown here is derived from an EMBL/GenBank/DDBJ whole genome shotgun (WGS) entry which is preliminary data.</text>
</comment>
<feature type="domain" description="Helicase ATP-binding" evidence="2">
    <location>
        <begin position="231"/>
        <end position="380"/>
    </location>
</feature>
<dbReference type="Pfam" id="PF00271">
    <property type="entry name" value="Helicase_C"/>
    <property type="match status" value="1"/>
</dbReference>
<evidence type="ECO:0000259" key="2">
    <source>
        <dbReference type="PROSITE" id="PS51192"/>
    </source>
</evidence>
<dbReference type="PROSITE" id="PS51192">
    <property type="entry name" value="HELICASE_ATP_BIND_1"/>
    <property type="match status" value="1"/>
</dbReference>
<evidence type="ECO:0000313" key="4">
    <source>
        <dbReference type="EMBL" id="KGM99657.1"/>
    </source>
</evidence>
<keyword evidence="4" id="KW-0547">Nucleotide-binding</keyword>
<dbReference type="Pfam" id="PF04851">
    <property type="entry name" value="ResIII"/>
    <property type="match status" value="1"/>
</dbReference>
<dbReference type="Proteomes" id="UP000030014">
    <property type="component" value="Unassembled WGS sequence"/>
</dbReference>
<keyword evidence="4" id="KW-0347">Helicase</keyword>
<dbReference type="Gene3D" id="3.40.50.300">
    <property type="entry name" value="P-loop containing nucleotide triphosphate hydrolases"/>
    <property type="match status" value="2"/>
</dbReference>
<gene>
    <name evidence="4" type="ORF">Z955_06470</name>
</gene>
<dbReference type="GO" id="GO:0005829">
    <property type="term" value="C:cytosol"/>
    <property type="evidence" value="ECO:0007669"/>
    <property type="project" value="TreeGrafter"/>
</dbReference>
<protein>
    <submittedName>
        <fullName evidence="4">DNA helicase</fullName>
    </submittedName>
</protein>
<dbReference type="Gene3D" id="3.30.870.10">
    <property type="entry name" value="Endonuclease Chain A"/>
    <property type="match status" value="1"/>
</dbReference>
<dbReference type="RefSeq" id="WP_039259414.1">
    <property type="nucleotide sequence ID" value="NZ_JDRY01000032.1"/>
</dbReference>
<proteinExistence type="predicted"/>
<dbReference type="GO" id="GO:0003677">
    <property type="term" value="F:DNA binding"/>
    <property type="evidence" value="ECO:0007669"/>
    <property type="project" value="InterPro"/>
</dbReference>
<dbReference type="PROSITE" id="PS50035">
    <property type="entry name" value="PLD"/>
    <property type="match status" value="1"/>
</dbReference>
<keyword evidence="4" id="KW-0378">Hydrolase</keyword>
<reference evidence="4 5" key="1">
    <citation type="submission" date="2014-01" db="EMBL/GenBank/DDBJ databases">
        <title>Plasmidome dynamics in the species complex Clostridium novyi sensu lato converts strains of independent lineages into distinctly different pathogens.</title>
        <authorList>
            <person name="Skarin H."/>
            <person name="Segerman B."/>
        </authorList>
    </citation>
    <scope>NUCLEOTIDE SEQUENCE [LARGE SCALE GENOMIC DNA]</scope>
    <source>
        <strain evidence="4 5">DC5</strain>
    </source>
</reference>
<feature type="domain" description="Helicase C-terminal" evidence="3">
    <location>
        <begin position="428"/>
        <end position="589"/>
    </location>
</feature>
<dbReference type="InterPro" id="IPR006935">
    <property type="entry name" value="Helicase/UvrB_N"/>
</dbReference>
<dbReference type="GO" id="GO:0006793">
    <property type="term" value="P:phosphorus metabolic process"/>
    <property type="evidence" value="ECO:0007669"/>
    <property type="project" value="UniProtKB-ARBA"/>
</dbReference>
<dbReference type="SMART" id="SM00490">
    <property type="entry name" value="HELICc"/>
    <property type="match status" value="1"/>
</dbReference>
<name>A0A0A0IF95_CLOBO</name>
<evidence type="ECO:0000259" key="1">
    <source>
        <dbReference type="PROSITE" id="PS50035"/>
    </source>
</evidence>
<dbReference type="PROSITE" id="PS51194">
    <property type="entry name" value="HELICASE_CTER"/>
    <property type="match status" value="1"/>
</dbReference>
<dbReference type="InterPro" id="IPR014001">
    <property type="entry name" value="Helicase_ATP-bd"/>
</dbReference>
<dbReference type="GO" id="GO:0016787">
    <property type="term" value="F:hydrolase activity"/>
    <property type="evidence" value="ECO:0007669"/>
    <property type="project" value="InterPro"/>
</dbReference>
<dbReference type="Pfam" id="PF13091">
    <property type="entry name" value="PLDc_2"/>
    <property type="match status" value="1"/>
</dbReference>
<evidence type="ECO:0000313" key="5">
    <source>
        <dbReference type="Proteomes" id="UP000030014"/>
    </source>
</evidence>
<dbReference type="SUPFAM" id="SSF56024">
    <property type="entry name" value="Phospholipase D/nuclease"/>
    <property type="match status" value="1"/>
</dbReference>
<dbReference type="GO" id="GO:0005524">
    <property type="term" value="F:ATP binding"/>
    <property type="evidence" value="ECO:0007669"/>
    <property type="project" value="InterPro"/>
</dbReference>
<dbReference type="CDD" id="cd18032">
    <property type="entry name" value="DEXHc_RE_I_III_res"/>
    <property type="match status" value="1"/>
</dbReference>
<dbReference type="GO" id="GO:0004386">
    <property type="term" value="F:helicase activity"/>
    <property type="evidence" value="ECO:0007669"/>
    <property type="project" value="UniProtKB-KW"/>
</dbReference>
<dbReference type="CDD" id="cd18799">
    <property type="entry name" value="SF2_C_EcoAI-like"/>
    <property type="match status" value="1"/>
</dbReference>
<dbReference type="PANTHER" id="PTHR47396:SF1">
    <property type="entry name" value="ATP-DEPENDENT HELICASE IRC3-RELATED"/>
    <property type="match status" value="1"/>
</dbReference>
<dbReference type="SUPFAM" id="SSF52540">
    <property type="entry name" value="P-loop containing nucleoside triphosphate hydrolases"/>
    <property type="match status" value="1"/>
</dbReference>
<dbReference type="EMBL" id="JDRY01000032">
    <property type="protein sequence ID" value="KGM99657.1"/>
    <property type="molecule type" value="Genomic_DNA"/>
</dbReference>
<evidence type="ECO:0000259" key="3">
    <source>
        <dbReference type="PROSITE" id="PS51194"/>
    </source>
</evidence>
<dbReference type="InterPro" id="IPR001650">
    <property type="entry name" value="Helicase_C-like"/>
</dbReference>
<dbReference type="InterPro" id="IPR025202">
    <property type="entry name" value="PLD-like_dom"/>
</dbReference>
<dbReference type="AlphaFoldDB" id="A0A0A0IF95"/>
<dbReference type="InterPro" id="IPR027417">
    <property type="entry name" value="P-loop_NTPase"/>
</dbReference>
<dbReference type="PANTHER" id="PTHR47396">
    <property type="entry name" value="TYPE I RESTRICTION ENZYME ECOKI R PROTEIN"/>
    <property type="match status" value="1"/>
</dbReference>
<dbReference type="SMART" id="SM00487">
    <property type="entry name" value="DEXDc"/>
    <property type="match status" value="1"/>
</dbReference>